<dbReference type="InterPro" id="IPR036116">
    <property type="entry name" value="FN3_sf"/>
</dbReference>
<dbReference type="InterPro" id="IPR003961">
    <property type="entry name" value="FN3_dom"/>
</dbReference>
<dbReference type="AlphaFoldDB" id="A0A3Q4HNI2"/>
<dbReference type="Bgee" id="ENSNBRG00000019185">
    <property type="expression patterns" value="Expressed in zone of skin"/>
</dbReference>
<dbReference type="InterPro" id="IPR013783">
    <property type="entry name" value="Ig-like_fold"/>
</dbReference>
<reference evidence="2" key="2">
    <citation type="submission" date="2025-09" db="UniProtKB">
        <authorList>
            <consortium name="Ensembl"/>
        </authorList>
    </citation>
    <scope>IDENTIFICATION</scope>
</reference>
<reference evidence="2" key="1">
    <citation type="submission" date="2025-08" db="UniProtKB">
        <authorList>
            <consortium name="Ensembl"/>
        </authorList>
    </citation>
    <scope>IDENTIFICATION</scope>
</reference>
<evidence type="ECO:0000259" key="1">
    <source>
        <dbReference type="PROSITE" id="PS50853"/>
    </source>
</evidence>
<evidence type="ECO:0000313" key="2">
    <source>
        <dbReference type="Ensembl" id="ENSNBRP00000025120.1"/>
    </source>
</evidence>
<organism evidence="2 3">
    <name type="scientific">Neolamprologus brichardi</name>
    <name type="common">Fairy cichlid</name>
    <name type="synonym">Lamprologus brichardi</name>
    <dbReference type="NCBI Taxonomy" id="32507"/>
    <lineage>
        <taxon>Eukaryota</taxon>
        <taxon>Metazoa</taxon>
        <taxon>Chordata</taxon>
        <taxon>Craniata</taxon>
        <taxon>Vertebrata</taxon>
        <taxon>Euteleostomi</taxon>
        <taxon>Actinopterygii</taxon>
        <taxon>Neopterygii</taxon>
        <taxon>Teleostei</taxon>
        <taxon>Neoteleostei</taxon>
        <taxon>Acanthomorphata</taxon>
        <taxon>Ovalentaria</taxon>
        <taxon>Cichlomorphae</taxon>
        <taxon>Cichliformes</taxon>
        <taxon>Cichlidae</taxon>
        <taxon>African cichlids</taxon>
        <taxon>Pseudocrenilabrinae</taxon>
        <taxon>Lamprologini</taxon>
        <taxon>Neolamprologus</taxon>
    </lineage>
</organism>
<accession>A0A3Q4HNI2</accession>
<dbReference type="Proteomes" id="UP000261580">
    <property type="component" value="Unassembled WGS sequence"/>
</dbReference>
<feature type="domain" description="Fibronectin type-III" evidence="1">
    <location>
        <begin position="385"/>
        <end position="475"/>
    </location>
</feature>
<dbReference type="CDD" id="cd00063">
    <property type="entry name" value="FN3"/>
    <property type="match status" value="3"/>
</dbReference>
<protein>
    <recommendedName>
        <fullName evidence="1">Fibronectin type-III domain-containing protein</fullName>
    </recommendedName>
</protein>
<dbReference type="SUPFAM" id="SSF49265">
    <property type="entry name" value="Fibronectin type III"/>
    <property type="match status" value="5"/>
</dbReference>
<name>A0A3Q4HNI2_NEOBR</name>
<feature type="domain" description="Fibronectin type-III" evidence="1">
    <location>
        <begin position="3"/>
        <end position="89"/>
    </location>
</feature>
<dbReference type="PANTHER" id="PTHR47135:SF3">
    <property type="entry name" value="FIBRONECTIN TYPE-III DOMAIN-CONTAINING PROTEIN"/>
    <property type="match status" value="1"/>
</dbReference>
<feature type="domain" description="Fibronectin type-III" evidence="1">
    <location>
        <begin position="299"/>
        <end position="384"/>
    </location>
</feature>
<evidence type="ECO:0000313" key="3">
    <source>
        <dbReference type="Proteomes" id="UP000261580"/>
    </source>
</evidence>
<dbReference type="Ensembl" id="ENSNBRT00000025775.1">
    <property type="protein sequence ID" value="ENSNBRP00000025120.1"/>
    <property type="gene ID" value="ENSNBRG00000019185.1"/>
</dbReference>
<dbReference type="PROSITE" id="PS50853">
    <property type="entry name" value="FN3"/>
    <property type="match status" value="3"/>
</dbReference>
<dbReference type="PANTHER" id="PTHR47135">
    <property type="entry name" value="FIBRONECTIN TYPE III DOMAIN-CONTAINING PROTEIN 7"/>
    <property type="match status" value="1"/>
</dbReference>
<dbReference type="SMART" id="SM00060">
    <property type="entry name" value="FN3"/>
    <property type="match status" value="6"/>
</dbReference>
<proteinExistence type="predicted"/>
<dbReference type="Gene3D" id="2.60.40.10">
    <property type="entry name" value="Immunoglobulins"/>
    <property type="match status" value="4"/>
</dbReference>
<sequence>INSVTTVSVDYSCSSGSVTVTWDVVFGASLYRATAVDGTGTSSNCTSASTSCQISMLKCGEKYEVRVTALSGACSSTSNISSMFETGEGSSCENKYDLSEAHPLSPLYCMFSIILPPPLFSLHSPCPPTNIEAFRDCDANRAVIVWQNHQSTGLYTATIADQSADQLNCTSNTGNNCTITSLPCGKKYNVSVTYNDGNCPSASSVVSMDSVPCGPEGVRAHVDCTSGKLTVFWNISSTAENYTTVISRGSGQPLYCNSTETQCSTGGLECGSTYAVTVFSITGTSLLIFYFIPTPEPCAPFNVSSQLICSARAAHVSWDPSPNALSYAVEAISDGQTHTCNSSSPNCTLSNLLCGQAYEIAVTATDGTCVSNYSAPFRQDQAPCSPQSLAAVTDCGSNSLLVSWNSSFGASSYTAKVMGPHGFSETCSSSDLSCSFFNLQCATQYSITVASENNRCTSAPIQTTITTGDHVTQLTTNTASCQLKQLQCGKVYNLTVISEDATCNSTGANHVIMTGRETAHSKNKDVLQSLESTNTFIKRVQWSAGSGASSYSVRAVTQQGLSLTCNTVNTDCVLTGLQCSQTYSITVTAKNQACDSQISDASLLMTG</sequence>
<dbReference type="GeneTree" id="ENSGT00390000004674"/>
<dbReference type="OMA" id="TSIKFEW"/>
<keyword evidence="3" id="KW-1185">Reference proteome</keyword>